<name>A0A195F7H3_9HYME</name>
<accession>A0A195F7H3</accession>
<dbReference type="EMBL" id="KQ981744">
    <property type="protein sequence ID" value="KYN36336.1"/>
    <property type="molecule type" value="Genomic_DNA"/>
</dbReference>
<protein>
    <submittedName>
        <fullName evidence="1">Uncharacterized protein</fullName>
    </submittedName>
</protein>
<organism evidence="1 2">
    <name type="scientific">Trachymyrmex septentrionalis</name>
    <dbReference type="NCBI Taxonomy" id="34720"/>
    <lineage>
        <taxon>Eukaryota</taxon>
        <taxon>Metazoa</taxon>
        <taxon>Ecdysozoa</taxon>
        <taxon>Arthropoda</taxon>
        <taxon>Hexapoda</taxon>
        <taxon>Insecta</taxon>
        <taxon>Pterygota</taxon>
        <taxon>Neoptera</taxon>
        <taxon>Endopterygota</taxon>
        <taxon>Hymenoptera</taxon>
        <taxon>Apocrita</taxon>
        <taxon>Aculeata</taxon>
        <taxon>Formicoidea</taxon>
        <taxon>Formicidae</taxon>
        <taxon>Myrmicinae</taxon>
        <taxon>Trachymyrmex</taxon>
    </lineage>
</organism>
<evidence type="ECO:0000313" key="2">
    <source>
        <dbReference type="Proteomes" id="UP000078541"/>
    </source>
</evidence>
<dbReference type="Proteomes" id="UP000078541">
    <property type="component" value="Unassembled WGS sequence"/>
</dbReference>
<gene>
    <name evidence="1" type="ORF">ALC56_09296</name>
</gene>
<evidence type="ECO:0000313" key="1">
    <source>
        <dbReference type="EMBL" id="KYN36336.1"/>
    </source>
</evidence>
<proteinExistence type="predicted"/>
<keyword evidence="2" id="KW-1185">Reference proteome</keyword>
<sequence>MNTCTEYNGCRSGHCWPTCSLEQTELIDLVVTHGNADGPLRFFPFAVPFSSNLVFPLKKHQTKPPAFTESTGPAAPSLERVHVASFLQPNADRREGAPPLARVMPCRDRPVEC</sequence>
<dbReference type="AlphaFoldDB" id="A0A195F7H3"/>
<reference evidence="1 2" key="1">
    <citation type="submission" date="2016-03" db="EMBL/GenBank/DDBJ databases">
        <title>Trachymyrmex septentrionalis WGS genome.</title>
        <authorList>
            <person name="Nygaard S."/>
            <person name="Hu H."/>
            <person name="Boomsma J."/>
            <person name="Zhang G."/>
        </authorList>
    </citation>
    <scope>NUCLEOTIDE SEQUENCE [LARGE SCALE GENOMIC DNA]</scope>
    <source>
        <strain evidence="1">Tsep2-gDNA-1</strain>
        <tissue evidence="1">Whole body</tissue>
    </source>
</reference>